<comment type="subcellular location">
    <subcellularLocation>
        <location evidence="2 10">Endoplasmic reticulum membrane</location>
        <topology evidence="2 10">Single-pass type I membrane protein</topology>
    </subcellularLocation>
</comment>
<keyword evidence="5" id="KW-0812">Transmembrane</keyword>
<evidence type="ECO:0000256" key="1">
    <source>
        <dbReference type="ARBA" id="ARBA00002791"/>
    </source>
</evidence>
<dbReference type="RefSeq" id="XP_062879259.1">
    <property type="nucleotide sequence ID" value="XM_063023189.1"/>
</dbReference>
<name>A0AAX4HGU6_9ASCO</name>
<keyword evidence="7 10" id="KW-0256">Endoplasmic reticulum</keyword>
<dbReference type="Pfam" id="PF04597">
    <property type="entry name" value="Ribophorin_I"/>
    <property type="match status" value="1"/>
</dbReference>
<dbReference type="EMBL" id="CP138898">
    <property type="protein sequence ID" value="WPK26880.1"/>
    <property type="molecule type" value="Genomic_DNA"/>
</dbReference>
<dbReference type="PANTHER" id="PTHR21049">
    <property type="entry name" value="RIBOPHORIN I"/>
    <property type="match status" value="1"/>
</dbReference>
<organism evidence="11 12">
    <name type="scientific">Australozyma saopauloensis</name>
    <dbReference type="NCBI Taxonomy" id="291208"/>
    <lineage>
        <taxon>Eukaryota</taxon>
        <taxon>Fungi</taxon>
        <taxon>Dikarya</taxon>
        <taxon>Ascomycota</taxon>
        <taxon>Saccharomycotina</taxon>
        <taxon>Pichiomycetes</taxon>
        <taxon>Metschnikowiaceae</taxon>
        <taxon>Australozyma</taxon>
    </lineage>
</organism>
<dbReference type="KEGG" id="asau:88175309"/>
<evidence type="ECO:0000256" key="2">
    <source>
        <dbReference type="ARBA" id="ARBA00004115"/>
    </source>
</evidence>
<keyword evidence="9" id="KW-0472">Membrane</keyword>
<keyword evidence="8" id="KW-1133">Transmembrane helix</keyword>
<keyword evidence="12" id="KW-1185">Reference proteome</keyword>
<evidence type="ECO:0000256" key="3">
    <source>
        <dbReference type="ARBA" id="ARBA00004922"/>
    </source>
</evidence>
<feature type="chain" id="PRO_5043089552" description="Dolichyl-diphosphooligosaccharide--protein glycosyltransferase subunit 1" evidence="10">
    <location>
        <begin position="19"/>
        <end position="476"/>
    </location>
</feature>
<gene>
    <name evidence="11" type="ORF">PUMCH_004248</name>
</gene>
<evidence type="ECO:0000256" key="7">
    <source>
        <dbReference type="ARBA" id="ARBA00022824"/>
    </source>
</evidence>
<evidence type="ECO:0000313" key="11">
    <source>
        <dbReference type="EMBL" id="WPK26880.1"/>
    </source>
</evidence>
<dbReference type="GO" id="GO:0018279">
    <property type="term" value="P:protein N-linked glycosylation via asparagine"/>
    <property type="evidence" value="ECO:0007669"/>
    <property type="project" value="TreeGrafter"/>
</dbReference>
<keyword evidence="6 10" id="KW-0732">Signal</keyword>
<sequence length="476" mass="54656">MRWSWLLALVALVTSTVADSFTIDNSLWDNVRYYRNIDIAKSYVREVSLVEVINKSDQPQDLYIFPVNDGYDAIDTVSYFRVTDEERGNDIHPIKIVEGVYGIKFQYPIAPGTKFSFKVVYVYTNTLEAVPAKIGLDETQQVLLKFNKFCYSPYTTLEYSLTVSGFTKGLEYQLPLDHYISPNVASLPEVNGRIEDESKVLTYGPVDAEIAPYTVKPLGLLYEHNKPLARVYNLERNFWIPASDVGVVQTEDYYELVNNGAGLSLGFSRVDWIKGRYELAAEHFSLVRLLFPKDAETPYNGYYFTDKVGMVSTHFDTKNDLMFLPRYPLFGDWKYNFTMGWSNLIENSVRKVLNESDVYIARFPLLNTLDDITYDNVSINIYLPENAEFLNATSHLEESSQVVGNELSYLDVSDGHVKVTLKYENLFDDMSKSYVYVKYRYSAQSYWAKVYKIAGFVFTGLMSFYALGLVDLSIRK</sequence>
<comment type="pathway">
    <text evidence="3 10">Protein modification; protein glycosylation.</text>
</comment>
<evidence type="ECO:0000256" key="6">
    <source>
        <dbReference type="ARBA" id="ARBA00022729"/>
    </source>
</evidence>
<comment type="similarity">
    <text evidence="4 10">Belongs to the OST1 family.</text>
</comment>
<protein>
    <recommendedName>
        <fullName evidence="10">Dolichyl-diphosphooligosaccharide--protein glycosyltransferase subunit 1</fullName>
    </recommendedName>
</protein>
<evidence type="ECO:0000256" key="5">
    <source>
        <dbReference type="ARBA" id="ARBA00022692"/>
    </source>
</evidence>
<reference evidence="11 12" key="1">
    <citation type="submission" date="2023-10" db="EMBL/GenBank/DDBJ databases">
        <title>Draft Genome Sequence of Candida saopaulonensis from a very Premature Infant with Sepsis.</title>
        <authorList>
            <person name="Ning Y."/>
            <person name="Dai R."/>
            <person name="Xiao M."/>
            <person name="Xu Y."/>
            <person name="Yan Q."/>
            <person name="Zhang L."/>
        </authorList>
    </citation>
    <scope>NUCLEOTIDE SEQUENCE [LARGE SCALE GENOMIC DNA]</scope>
    <source>
        <strain evidence="11 12">19XY460</strain>
    </source>
</reference>
<evidence type="ECO:0000313" key="12">
    <source>
        <dbReference type="Proteomes" id="UP001338582"/>
    </source>
</evidence>
<evidence type="ECO:0000256" key="9">
    <source>
        <dbReference type="ARBA" id="ARBA00023136"/>
    </source>
</evidence>
<dbReference type="AlphaFoldDB" id="A0AAX4HGU6"/>
<proteinExistence type="inferred from homology"/>
<dbReference type="InterPro" id="IPR007676">
    <property type="entry name" value="Ribophorin_I"/>
</dbReference>
<feature type="signal peptide" evidence="10">
    <location>
        <begin position="1"/>
        <end position="18"/>
    </location>
</feature>
<evidence type="ECO:0000256" key="8">
    <source>
        <dbReference type="ARBA" id="ARBA00022989"/>
    </source>
</evidence>
<accession>A0AAX4HGU6</accession>
<evidence type="ECO:0000256" key="4">
    <source>
        <dbReference type="ARBA" id="ARBA00008905"/>
    </source>
</evidence>
<dbReference type="Proteomes" id="UP001338582">
    <property type="component" value="Chromosome 5"/>
</dbReference>
<dbReference type="GO" id="GO:0008250">
    <property type="term" value="C:oligosaccharyltransferase complex"/>
    <property type="evidence" value="ECO:0007669"/>
    <property type="project" value="UniProtKB-UniRule"/>
</dbReference>
<comment type="function">
    <text evidence="1 10">Subunit of the oligosaccharyl transferase (OST) complex that catalyzes the initial transfer of a defined glycan (Glc(3)Man(9)GlcNAc(2) in eukaryotes) from the lipid carrier dolichol-pyrophosphate to an asparagine residue within an Asn-X-Ser/Thr consensus motif in nascent polypeptide chains, the first step in protein N-glycosylation. N-glycosylation occurs cotranslationally and the complex associates with the Sec61 complex at the channel-forming translocon complex that mediates protein translocation across the endoplasmic reticulum (ER). All subunits are required for a maximal enzyme activity.</text>
</comment>
<dbReference type="PANTHER" id="PTHR21049:SF0">
    <property type="entry name" value="DOLICHYL-DIPHOSPHOOLIGOSACCHARIDE--PROTEIN GLYCOSYLTRANSFERASE SUBUNIT 1"/>
    <property type="match status" value="1"/>
</dbReference>
<evidence type="ECO:0000256" key="10">
    <source>
        <dbReference type="RuleBase" id="RU361143"/>
    </source>
</evidence>
<dbReference type="GeneID" id="88175309"/>
<comment type="subunit">
    <text evidence="10">Component of the oligosaccharyltransferase (OST) complex.</text>
</comment>